<organism evidence="4 5">
    <name type="scientific">Chitinophaga defluvii</name>
    <dbReference type="NCBI Taxonomy" id="3163343"/>
    <lineage>
        <taxon>Bacteria</taxon>
        <taxon>Pseudomonadati</taxon>
        <taxon>Bacteroidota</taxon>
        <taxon>Chitinophagia</taxon>
        <taxon>Chitinophagales</taxon>
        <taxon>Chitinophagaceae</taxon>
        <taxon>Chitinophaga</taxon>
    </lineage>
</organism>
<dbReference type="EMBL" id="JBEXAC010000002">
    <property type="protein sequence ID" value="MET7000761.1"/>
    <property type="molecule type" value="Genomic_DNA"/>
</dbReference>
<dbReference type="PIRSF" id="PIRSF018266">
    <property type="entry name" value="FecR"/>
    <property type="match status" value="1"/>
</dbReference>
<evidence type="ECO:0000259" key="2">
    <source>
        <dbReference type="Pfam" id="PF04773"/>
    </source>
</evidence>
<dbReference type="Gene3D" id="3.55.50.30">
    <property type="match status" value="1"/>
</dbReference>
<feature type="transmembrane region" description="Helical" evidence="1">
    <location>
        <begin position="81"/>
        <end position="100"/>
    </location>
</feature>
<comment type="caution">
    <text evidence="4">The sequence shown here is derived from an EMBL/GenBank/DDBJ whole genome shotgun (WGS) entry which is preliminary data.</text>
</comment>
<evidence type="ECO:0000259" key="3">
    <source>
        <dbReference type="Pfam" id="PF16344"/>
    </source>
</evidence>
<proteinExistence type="predicted"/>
<dbReference type="PANTHER" id="PTHR30273:SF2">
    <property type="entry name" value="PROTEIN FECR"/>
    <property type="match status" value="1"/>
</dbReference>
<gene>
    <name evidence="4" type="ORF">ABR189_25490</name>
</gene>
<sequence length="325" mass="37184">MDKDLNEFNEYLGRLNRRLAEPLSAEEEQLLRDWVTQHPLQQNTANNDPDQLAAKGAGIYNNIDREVNSTLNLNRRPLLRLLKIAAVVAGICMLGAITYWNSHRHSSRKFAILRNDTKMPRKFVLPDGSVIWLNQQTRIRTDEYFGRNNRELYLEEGEAFVDVKQNETLPFLVKTGEVSIAVLGTSFNVKAYAATPVIKITVLTGKVRVDKNSQQLQQLNQDDELVYNTAYSSFSTHKAEARKVSGWKDGGLYLEDVPFPEFVKALQERYGVSINYPEQLQQQKIHIYILHHQPLQDVMEMIGSIYNIQYSTNGKNVTISLNGTR</sequence>
<dbReference type="Pfam" id="PF16344">
    <property type="entry name" value="FecR_C"/>
    <property type="match status" value="1"/>
</dbReference>
<dbReference type="InterPro" id="IPR006860">
    <property type="entry name" value="FecR"/>
</dbReference>
<keyword evidence="1" id="KW-0812">Transmembrane</keyword>
<dbReference type="RefSeq" id="WP_354663314.1">
    <property type="nucleotide sequence ID" value="NZ_JBEXAC010000002.1"/>
</dbReference>
<keyword evidence="5" id="KW-1185">Reference proteome</keyword>
<feature type="domain" description="FecR protein" evidence="2">
    <location>
        <begin position="121"/>
        <end position="208"/>
    </location>
</feature>
<dbReference type="PANTHER" id="PTHR30273">
    <property type="entry name" value="PERIPLASMIC SIGNAL SENSOR AND SIGMA FACTOR ACTIVATOR FECR-RELATED"/>
    <property type="match status" value="1"/>
</dbReference>
<name>A0ABV2TCL3_9BACT</name>
<keyword evidence="1" id="KW-0472">Membrane</keyword>
<evidence type="ECO:0000256" key="1">
    <source>
        <dbReference type="SAM" id="Phobius"/>
    </source>
</evidence>
<dbReference type="Proteomes" id="UP001549749">
    <property type="component" value="Unassembled WGS sequence"/>
</dbReference>
<dbReference type="InterPro" id="IPR032508">
    <property type="entry name" value="FecR_C"/>
</dbReference>
<protein>
    <submittedName>
        <fullName evidence="4">FecR domain-containing protein</fullName>
    </submittedName>
</protein>
<dbReference type="Gene3D" id="2.60.120.1440">
    <property type="match status" value="1"/>
</dbReference>
<keyword evidence="1" id="KW-1133">Transmembrane helix</keyword>
<evidence type="ECO:0000313" key="5">
    <source>
        <dbReference type="Proteomes" id="UP001549749"/>
    </source>
</evidence>
<evidence type="ECO:0000313" key="4">
    <source>
        <dbReference type="EMBL" id="MET7000761.1"/>
    </source>
</evidence>
<dbReference type="Pfam" id="PF04773">
    <property type="entry name" value="FecR"/>
    <property type="match status" value="1"/>
</dbReference>
<dbReference type="InterPro" id="IPR012373">
    <property type="entry name" value="Ferrdict_sens_TM"/>
</dbReference>
<feature type="domain" description="Protein FecR C-terminal" evidence="3">
    <location>
        <begin position="252"/>
        <end position="319"/>
    </location>
</feature>
<reference evidence="4 5" key="1">
    <citation type="submission" date="2024-06" db="EMBL/GenBank/DDBJ databases">
        <title>Chitinophaga defluvii sp. nov., isolated from municipal sewage.</title>
        <authorList>
            <person name="Zhang L."/>
        </authorList>
    </citation>
    <scope>NUCLEOTIDE SEQUENCE [LARGE SCALE GENOMIC DNA]</scope>
    <source>
        <strain evidence="4 5">H8</strain>
    </source>
</reference>
<accession>A0ABV2TCL3</accession>